<dbReference type="Proteomes" id="UP000785200">
    <property type="component" value="Unassembled WGS sequence"/>
</dbReference>
<feature type="domain" description="Phospholipase/carboxylesterase/thioesterase" evidence="1">
    <location>
        <begin position="61"/>
        <end position="138"/>
    </location>
</feature>
<accession>A0A9P6VF67</accession>
<dbReference type="Gene3D" id="3.40.50.1820">
    <property type="entry name" value="alpha/beta hydrolase"/>
    <property type="match status" value="1"/>
</dbReference>
<reference evidence="2" key="1">
    <citation type="submission" date="2019-07" db="EMBL/GenBank/DDBJ databases">
        <title>Hyphodiscus hymeniophilus genome sequencing and assembly.</title>
        <authorList>
            <person name="Kramer G."/>
            <person name="Nodwell J."/>
        </authorList>
    </citation>
    <scope>NUCLEOTIDE SEQUENCE</scope>
    <source>
        <strain evidence="2">ATCC 34498</strain>
    </source>
</reference>
<dbReference type="SUPFAM" id="SSF53474">
    <property type="entry name" value="alpha/beta-Hydrolases"/>
    <property type="match status" value="1"/>
</dbReference>
<evidence type="ECO:0000313" key="3">
    <source>
        <dbReference type="Proteomes" id="UP000785200"/>
    </source>
</evidence>
<organism evidence="2 3">
    <name type="scientific">Hyphodiscus hymeniophilus</name>
    <dbReference type="NCBI Taxonomy" id="353542"/>
    <lineage>
        <taxon>Eukaryota</taxon>
        <taxon>Fungi</taxon>
        <taxon>Dikarya</taxon>
        <taxon>Ascomycota</taxon>
        <taxon>Pezizomycotina</taxon>
        <taxon>Leotiomycetes</taxon>
        <taxon>Helotiales</taxon>
        <taxon>Hyphodiscaceae</taxon>
        <taxon>Hyphodiscus</taxon>
    </lineage>
</organism>
<dbReference type="InterPro" id="IPR003140">
    <property type="entry name" value="PLipase/COase/thioEstase"/>
</dbReference>
<dbReference type="InterPro" id="IPR029058">
    <property type="entry name" value="AB_hydrolase_fold"/>
</dbReference>
<proteinExistence type="predicted"/>
<keyword evidence="3" id="KW-1185">Reference proteome</keyword>
<evidence type="ECO:0000313" key="2">
    <source>
        <dbReference type="EMBL" id="KAG0646790.1"/>
    </source>
</evidence>
<protein>
    <recommendedName>
        <fullName evidence="1">Phospholipase/carboxylesterase/thioesterase domain-containing protein</fullName>
    </recommendedName>
</protein>
<dbReference type="Pfam" id="PF02230">
    <property type="entry name" value="Abhydrolase_2"/>
    <property type="match status" value="1"/>
</dbReference>
<evidence type="ECO:0000259" key="1">
    <source>
        <dbReference type="Pfam" id="PF02230"/>
    </source>
</evidence>
<dbReference type="GO" id="GO:0016787">
    <property type="term" value="F:hydrolase activity"/>
    <property type="evidence" value="ECO:0007669"/>
    <property type="project" value="InterPro"/>
</dbReference>
<dbReference type="EMBL" id="VNKQ01000014">
    <property type="protein sequence ID" value="KAG0646790.1"/>
    <property type="molecule type" value="Genomic_DNA"/>
</dbReference>
<dbReference type="OrthoDB" id="2418081at2759"/>
<dbReference type="AlphaFoldDB" id="A0A9P6VF67"/>
<sequence length="144" mass="15905">MVITSWAPSSPVILRGPQCRPLHPSVSRTTARLPAVHQSIKRKVWYNIPTPIPSAGDPGNAQWHVEFGHKEHNAHDMDVTLDYFETLVRSEVENGTPANRIVFLGDSQGAGMVVLFLQTRRLAADLGAIISYAGFHPTDLQTVR</sequence>
<comment type="caution">
    <text evidence="2">The sequence shown here is derived from an EMBL/GenBank/DDBJ whole genome shotgun (WGS) entry which is preliminary data.</text>
</comment>
<gene>
    <name evidence="2" type="ORF">D0Z07_6106</name>
</gene>
<name>A0A9P6VF67_9HELO</name>